<keyword evidence="1" id="KW-0614">Plasmid</keyword>
<accession>A0A455UM54</accession>
<geneLocation type="plasmid" evidence="2">
    <name>pbaa-803-a dna</name>
</geneLocation>
<dbReference type="AlphaFoldDB" id="A0A455UM54"/>
<dbReference type="EMBL" id="AP019515">
    <property type="protein sequence ID" value="BBI65731.1"/>
    <property type="molecule type" value="Genomic_DNA"/>
</dbReference>
<evidence type="ECO:0000313" key="1">
    <source>
        <dbReference type="EMBL" id="BBI65731.1"/>
    </source>
</evidence>
<dbReference type="Proteomes" id="UP000320231">
    <property type="component" value="Plasmid pBAA-803-A"/>
</dbReference>
<sequence>MAAHVRRIPAVGDGDIQLYGPVPCPDERIGYATCAPHSQPTNGARELQRLEEESGHFIDSIFDKRTRIRVKSSGAVQFSDNEREVDVVPLTIDTYPDYLRLYMTGDMLGS</sequence>
<evidence type="ECO:0000313" key="2">
    <source>
        <dbReference type="Proteomes" id="UP000320231"/>
    </source>
</evidence>
<proteinExistence type="predicted"/>
<dbReference type="KEGG" id="hsr:HSBAA_PA_3340"/>
<reference evidence="1 2" key="1">
    <citation type="journal article" date="2019" name="Microbiol. Resour. Announc.">
        <title>Complete Genome Sequence of Halomonas sulfidaeris Strain Esulfide1 Isolated from a Metal Sulfide Rock at a Depth of 2,200 Meters, Obtained Using Nanopore Sequencing.</title>
        <authorList>
            <person name="Saito M."/>
            <person name="Nishigata A."/>
            <person name="Galipon J."/>
            <person name="Arakawa K."/>
        </authorList>
    </citation>
    <scope>NUCLEOTIDE SEQUENCE [LARGE SCALE GENOMIC DNA]</scope>
    <source>
        <strain evidence="1 2">ATCC BAA-803</strain>
        <plasmid evidence="2">pbaa-803-a dna</plasmid>
    </source>
</reference>
<name>A0A455UM54_9GAMM</name>
<organism evidence="1 2">
    <name type="scientific">Vreelandella sulfidaeris</name>
    <dbReference type="NCBI Taxonomy" id="115553"/>
    <lineage>
        <taxon>Bacteria</taxon>
        <taxon>Pseudomonadati</taxon>
        <taxon>Pseudomonadota</taxon>
        <taxon>Gammaproteobacteria</taxon>
        <taxon>Oceanospirillales</taxon>
        <taxon>Halomonadaceae</taxon>
        <taxon>Vreelandella</taxon>
    </lineage>
</organism>
<gene>
    <name evidence="1" type="ORF">HSBAA_PA_3340</name>
</gene>
<protein>
    <submittedName>
        <fullName evidence="1">Uncharacterized protein</fullName>
    </submittedName>
</protein>